<reference evidence="2" key="1">
    <citation type="submission" date="2020-11" db="EMBL/GenBank/DDBJ databases">
        <authorList>
            <person name="Tran Van P."/>
        </authorList>
    </citation>
    <scope>NUCLEOTIDE SEQUENCE</scope>
</reference>
<evidence type="ECO:0000259" key="1">
    <source>
        <dbReference type="Pfam" id="PF23069"/>
    </source>
</evidence>
<keyword evidence="3" id="KW-1185">Reference proteome</keyword>
<feature type="domain" description="DUF7042" evidence="1">
    <location>
        <begin position="55"/>
        <end position="121"/>
    </location>
</feature>
<dbReference type="GO" id="GO:0042060">
    <property type="term" value="P:wound healing"/>
    <property type="evidence" value="ECO:0007669"/>
    <property type="project" value="TreeGrafter"/>
</dbReference>
<name>A0A7R9FRB7_9CRUS</name>
<dbReference type="Proteomes" id="UP000677054">
    <property type="component" value="Unassembled WGS sequence"/>
</dbReference>
<dbReference type="PANTHER" id="PTHR22255:SF1">
    <property type="entry name" value="LD32918P"/>
    <property type="match status" value="1"/>
</dbReference>
<accession>A0A7R9FRB7</accession>
<dbReference type="AlphaFoldDB" id="A0A7R9FRB7"/>
<dbReference type="Pfam" id="PF23069">
    <property type="entry name" value="DUF7042"/>
    <property type="match status" value="2"/>
</dbReference>
<feature type="non-terminal residue" evidence="2">
    <location>
        <position position="1"/>
    </location>
</feature>
<feature type="non-terminal residue" evidence="2">
    <location>
        <position position="366"/>
    </location>
</feature>
<feature type="domain" description="DUF7042" evidence="1">
    <location>
        <begin position="165"/>
        <end position="311"/>
    </location>
</feature>
<dbReference type="EMBL" id="LR903538">
    <property type="protein sequence ID" value="CAD7252006.1"/>
    <property type="molecule type" value="Genomic_DNA"/>
</dbReference>
<proteinExistence type="predicted"/>
<evidence type="ECO:0000313" key="2">
    <source>
        <dbReference type="EMBL" id="CAD7252006.1"/>
    </source>
</evidence>
<dbReference type="PANTHER" id="PTHR22255">
    <property type="entry name" value="LP06548P"/>
    <property type="match status" value="1"/>
</dbReference>
<sequence length="366" mass="42347">GCVNLPQGLEPTVENVCRRLEENQELITLFSENPVPKNCRSSLEGVWHFAYQNRYRFTGDWFVGKNHFFAVVNTKESRKDEKYRCFLKNRDDDLYIGVSITAECNILKSPEGSPERMRLTPGVFLLFLPCFAILMDCSQKDFVCFEFIPRHHNVIRYRKAKNPVPVRCPVAGKFKFEQKGDVPFETRILGGVTQSPRPNTYCKENISDFSVCDIDQKDLLIDETYCLSVDYLGRPVDIYSGFSSTIPSLSELQILIHAKFHAGDPDYKMKCIGFWKENLKSYLITYDELDAFSKYRCWVYQRADINRVLMSRAVGSLCFLNQDVTSWNYTEGAAVALAMQEYEREHVELRPSTSSLEEREHQRFAG</sequence>
<dbReference type="InterPro" id="IPR055470">
    <property type="entry name" value="DUF7042"/>
</dbReference>
<protein>
    <recommendedName>
        <fullName evidence="1">DUF7042 domain-containing protein</fullName>
    </recommendedName>
</protein>
<dbReference type="OrthoDB" id="9982946at2759"/>
<organism evidence="2">
    <name type="scientific">Darwinula stevensoni</name>
    <dbReference type="NCBI Taxonomy" id="69355"/>
    <lineage>
        <taxon>Eukaryota</taxon>
        <taxon>Metazoa</taxon>
        <taxon>Ecdysozoa</taxon>
        <taxon>Arthropoda</taxon>
        <taxon>Crustacea</taxon>
        <taxon>Oligostraca</taxon>
        <taxon>Ostracoda</taxon>
        <taxon>Podocopa</taxon>
        <taxon>Podocopida</taxon>
        <taxon>Darwinulocopina</taxon>
        <taxon>Darwinuloidea</taxon>
        <taxon>Darwinulidae</taxon>
        <taxon>Darwinula</taxon>
    </lineage>
</organism>
<evidence type="ECO:0000313" key="3">
    <source>
        <dbReference type="Proteomes" id="UP000677054"/>
    </source>
</evidence>
<dbReference type="EMBL" id="CAJPEV010004021">
    <property type="protein sequence ID" value="CAG0901007.1"/>
    <property type="molecule type" value="Genomic_DNA"/>
</dbReference>
<gene>
    <name evidence="2" type="ORF">DSTB1V02_LOCUS11767</name>
</gene>